<dbReference type="OrthoDB" id="9810614at2"/>
<feature type="transmembrane region" description="Helical" evidence="5">
    <location>
        <begin position="73"/>
        <end position="94"/>
    </location>
</feature>
<feature type="transmembrane region" description="Helical" evidence="5">
    <location>
        <begin position="265"/>
        <end position="282"/>
    </location>
</feature>
<protein>
    <submittedName>
        <fullName evidence="7">Putative MFS family arabinose efflux permease</fullName>
    </submittedName>
</protein>
<feature type="transmembrane region" description="Helical" evidence="5">
    <location>
        <begin position="12"/>
        <end position="30"/>
    </location>
</feature>
<feature type="transmembrane region" description="Helical" evidence="5">
    <location>
        <begin position="131"/>
        <end position="154"/>
    </location>
</feature>
<dbReference type="InterPro" id="IPR036259">
    <property type="entry name" value="MFS_trans_sf"/>
</dbReference>
<dbReference type="FunFam" id="1.20.1250.20:FF:000314">
    <property type="entry name" value="Transporter, MFS superfamily"/>
    <property type="match status" value="1"/>
</dbReference>
<accession>A0A562Q9W4</accession>
<dbReference type="PANTHER" id="PTHR23521:SF3">
    <property type="entry name" value="MFS TRANSPORTER"/>
    <property type="match status" value="1"/>
</dbReference>
<name>A0A562Q9W4_9PSED</name>
<dbReference type="InterPro" id="IPR020846">
    <property type="entry name" value="MFS_dom"/>
</dbReference>
<feature type="transmembrane region" description="Helical" evidence="5">
    <location>
        <begin position="160"/>
        <end position="182"/>
    </location>
</feature>
<comment type="caution">
    <text evidence="7">The sequence shown here is derived from an EMBL/GenBank/DDBJ whole genome shotgun (WGS) entry which is preliminary data.</text>
</comment>
<dbReference type="Pfam" id="PF07690">
    <property type="entry name" value="MFS_1"/>
    <property type="match status" value="1"/>
</dbReference>
<proteinExistence type="predicted"/>
<evidence type="ECO:0000256" key="5">
    <source>
        <dbReference type="SAM" id="Phobius"/>
    </source>
</evidence>
<dbReference type="Gene3D" id="1.20.1250.20">
    <property type="entry name" value="MFS general substrate transporter like domains"/>
    <property type="match status" value="2"/>
</dbReference>
<dbReference type="GO" id="GO:0005886">
    <property type="term" value="C:plasma membrane"/>
    <property type="evidence" value="ECO:0007669"/>
    <property type="project" value="TreeGrafter"/>
</dbReference>
<feature type="transmembrane region" description="Helical" evidence="5">
    <location>
        <begin position="235"/>
        <end position="253"/>
    </location>
</feature>
<feature type="domain" description="Major facilitator superfamily (MFS) profile" evidence="6">
    <location>
        <begin position="1"/>
        <end position="376"/>
    </location>
</feature>
<dbReference type="PANTHER" id="PTHR23521">
    <property type="entry name" value="TRANSPORTER MFS SUPERFAMILY"/>
    <property type="match status" value="1"/>
</dbReference>
<sequence>MGRTLSAFRALYVATLLMLMGSGLLSTYLALRLAGDAVDGTWIGALTGAQYLGLVLGGKLGHRLIARVGHIRAYVACAGVVTAAVLAIGVLPWLPIWLVLRMLVGVGMMCQYMVLESWLNDQAEPGQRGTVFSGYMAASYLGLVLGQVVLIVWPDLGNEKLMLIGLCFALCLVPVAVTHNIHPAPMSPAPLEPRFFLDRVPQSLTTTLIAGLAIGSFYGLAPVYAAAQELPTERIGLFMGCCIFAGLLAQWPIGWLSDRYDRTTLIRYVAMAMTIVGLPLALLPHVPLAFLLLLGFMVSLLLFVLYPLAVALSNDHIEAERRVSLTAMLLVTFGVGACIGPLLVGGLMNWLGANMLYAFISLCGLILVWRIRPQDVTGLHRVEEAPLHHVPMPDSLASSPLVASLDPRVDEQLVQEQMQTAHTTSSPVSNEETELDEVNAVIENPEEKTP</sequence>
<evidence type="ECO:0000256" key="2">
    <source>
        <dbReference type="ARBA" id="ARBA00022989"/>
    </source>
</evidence>
<dbReference type="InterPro" id="IPR047200">
    <property type="entry name" value="MFS_YcaD-like"/>
</dbReference>
<dbReference type="FunFam" id="1.20.1250.20:FF:000327">
    <property type="entry name" value="Transporter, MFS superfamily"/>
    <property type="match status" value="1"/>
</dbReference>
<dbReference type="Proteomes" id="UP000316905">
    <property type="component" value="Unassembled WGS sequence"/>
</dbReference>
<keyword evidence="1 5" id="KW-0812">Transmembrane</keyword>
<keyword evidence="3 5" id="KW-0472">Membrane</keyword>
<dbReference type="CDD" id="cd17477">
    <property type="entry name" value="MFS_YcaD_like"/>
    <property type="match status" value="1"/>
</dbReference>
<feature type="region of interest" description="Disordered" evidence="4">
    <location>
        <begin position="416"/>
        <end position="450"/>
    </location>
</feature>
<feature type="transmembrane region" description="Helical" evidence="5">
    <location>
        <begin position="42"/>
        <end position="61"/>
    </location>
</feature>
<dbReference type="SUPFAM" id="SSF103473">
    <property type="entry name" value="MFS general substrate transporter"/>
    <property type="match status" value="1"/>
</dbReference>
<feature type="transmembrane region" description="Helical" evidence="5">
    <location>
        <begin position="288"/>
        <end position="311"/>
    </location>
</feature>
<reference evidence="7 8" key="1">
    <citation type="journal article" date="2015" name="Stand. Genomic Sci.">
        <title>Genomic Encyclopedia of Bacterial and Archaeal Type Strains, Phase III: the genomes of soil and plant-associated and newly described type strains.</title>
        <authorList>
            <person name="Whitman W.B."/>
            <person name="Woyke T."/>
            <person name="Klenk H.P."/>
            <person name="Zhou Y."/>
            <person name="Lilburn T.G."/>
            <person name="Beck B.J."/>
            <person name="De Vos P."/>
            <person name="Vandamme P."/>
            <person name="Eisen J.A."/>
            <person name="Garrity G."/>
            <person name="Hugenholtz P."/>
            <person name="Kyrpides N.C."/>
        </authorList>
    </citation>
    <scope>NUCLEOTIDE SEQUENCE [LARGE SCALE GENOMIC DNA]</scope>
    <source>
        <strain evidence="7 8">CGMCC 1.6858</strain>
    </source>
</reference>
<evidence type="ECO:0000256" key="1">
    <source>
        <dbReference type="ARBA" id="ARBA00022692"/>
    </source>
</evidence>
<gene>
    <name evidence="7" type="ORF">IQ22_02774</name>
</gene>
<dbReference type="PROSITE" id="PS50850">
    <property type="entry name" value="MFS"/>
    <property type="match status" value="1"/>
</dbReference>
<dbReference type="AlphaFoldDB" id="A0A562Q9W4"/>
<feature type="compositionally biased region" description="Polar residues" evidence="4">
    <location>
        <begin position="416"/>
        <end position="430"/>
    </location>
</feature>
<feature type="transmembrane region" description="Helical" evidence="5">
    <location>
        <begin position="350"/>
        <end position="371"/>
    </location>
</feature>
<dbReference type="InterPro" id="IPR011701">
    <property type="entry name" value="MFS"/>
</dbReference>
<evidence type="ECO:0000256" key="3">
    <source>
        <dbReference type="ARBA" id="ARBA00023136"/>
    </source>
</evidence>
<evidence type="ECO:0000313" key="7">
    <source>
        <dbReference type="EMBL" id="TWI53555.1"/>
    </source>
</evidence>
<feature type="transmembrane region" description="Helical" evidence="5">
    <location>
        <begin position="323"/>
        <end position="344"/>
    </location>
</feature>
<dbReference type="EMBL" id="VLKY01000008">
    <property type="protein sequence ID" value="TWI53555.1"/>
    <property type="molecule type" value="Genomic_DNA"/>
</dbReference>
<feature type="transmembrane region" description="Helical" evidence="5">
    <location>
        <begin position="203"/>
        <end position="223"/>
    </location>
</feature>
<keyword evidence="2 5" id="KW-1133">Transmembrane helix</keyword>
<feature type="transmembrane region" description="Helical" evidence="5">
    <location>
        <begin position="100"/>
        <end position="119"/>
    </location>
</feature>
<dbReference type="GO" id="GO:0022857">
    <property type="term" value="F:transmembrane transporter activity"/>
    <property type="evidence" value="ECO:0007669"/>
    <property type="project" value="InterPro"/>
</dbReference>
<evidence type="ECO:0000256" key="4">
    <source>
        <dbReference type="SAM" id="MobiDB-lite"/>
    </source>
</evidence>
<evidence type="ECO:0000259" key="6">
    <source>
        <dbReference type="PROSITE" id="PS50850"/>
    </source>
</evidence>
<organism evidence="7 8">
    <name type="scientific">Pseudomonas duriflava</name>
    <dbReference type="NCBI Taxonomy" id="459528"/>
    <lineage>
        <taxon>Bacteria</taxon>
        <taxon>Pseudomonadati</taxon>
        <taxon>Pseudomonadota</taxon>
        <taxon>Gammaproteobacteria</taxon>
        <taxon>Pseudomonadales</taxon>
        <taxon>Pseudomonadaceae</taxon>
        <taxon>Pseudomonas</taxon>
    </lineage>
</organism>
<keyword evidence="8" id="KW-1185">Reference proteome</keyword>
<evidence type="ECO:0000313" key="8">
    <source>
        <dbReference type="Proteomes" id="UP000316905"/>
    </source>
</evidence>
<dbReference type="RefSeq" id="WP_145142788.1">
    <property type="nucleotide sequence ID" value="NZ_VLKY01000008.1"/>
</dbReference>